<gene>
    <name evidence="3" type="ORF">BOX15_Mlig023851g1</name>
    <name evidence="2" type="ORF">BOX15_Mlig023851g2</name>
    <name evidence="1" type="ORF">BOX15_Mlig023851g3</name>
</gene>
<dbReference type="EMBL" id="NIVC01004603">
    <property type="protein sequence ID" value="PAA47028.1"/>
    <property type="molecule type" value="Genomic_DNA"/>
</dbReference>
<dbReference type="EMBL" id="NIVC01003551">
    <property type="protein sequence ID" value="PAA50851.1"/>
    <property type="molecule type" value="Genomic_DNA"/>
</dbReference>
<sequence length="53" mass="6179">MCCHRLRSLRRFAAELLPAGPSLLHGQSARHLESWSLLTRSNCYTCFLHEFFD</sequence>
<accession>A0A267DCM7</accession>
<keyword evidence="4" id="KW-1185">Reference proteome</keyword>
<evidence type="ECO:0000313" key="3">
    <source>
        <dbReference type="EMBL" id="PAA59154.1"/>
    </source>
</evidence>
<reference evidence="1 4" key="1">
    <citation type="submission" date="2017-06" db="EMBL/GenBank/DDBJ databases">
        <title>A platform for efficient transgenesis in Macrostomum lignano, a flatworm model organism for stem cell research.</title>
        <authorList>
            <person name="Berezikov E."/>
        </authorList>
    </citation>
    <scope>NUCLEOTIDE SEQUENCE [LARGE SCALE GENOMIC DNA]</scope>
    <source>
        <strain evidence="1">DV1</strain>
        <tissue evidence="1">Whole organism</tissue>
    </source>
</reference>
<evidence type="ECO:0000313" key="4">
    <source>
        <dbReference type="Proteomes" id="UP000215902"/>
    </source>
</evidence>
<protein>
    <submittedName>
        <fullName evidence="1">Uncharacterized protein</fullName>
    </submittedName>
</protein>
<name>A0A267DCM7_9PLAT</name>
<proteinExistence type="predicted"/>
<comment type="caution">
    <text evidence="1">The sequence shown here is derived from an EMBL/GenBank/DDBJ whole genome shotgun (WGS) entry which is preliminary data.</text>
</comment>
<organism evidence="1 4">
    <name type="scientific">Macrostomum lignano</name>
    <dbReference type="NCBI Taxonomy" id="282301"/>
    <lineage>
        <taxon>Eukaryota</taxon>
        <taxon>Metazoa</taxon>
        <taxon>Spiralia</taxon>
        <taxon>Lophotrochozoa</taxon>
        <taxon>Platyhelminthes</taxon>
        <taxon>Rhabditophora</taxon>
        <taxon>Macrostomorpha</taxon>
        <taxon>Macrostomida</taxon>
        <taxon>Macrostomidae</taxon>
        <taxon>Macrostomum</taxon>
    </lineage>
</organism>
<dbReference type="AlphaFoldDB" id="A0A267DCM7"/>
<dbReference type="EMBL" id="NIVC01002292">
    <property type="protein sequence ID" value="PAA59154.1"/>
    <property type="molecule type" value="Genomic_DNA"/>
</dbReference>
<dbReference type="Proteomes" id="UP000215902">
    <property type="component" value="Unassembled WGS sequence"/>
</dbReference>
<evidence type="ECO:0000313" key="1">
    <source>
        <dbReference type="EMBL" id="PAA47028.1"/>
    </source>
</evidence>
<evidence type="ECO:0000313" key="2">
    <source>
        <dbReference type="EMBL" id="PAA50851.1"/>
    </source>
</evidence>